<dbReference type="PROSITE" id="PS50048">
    <property type="entry name" value="ZN2_CY6_FUNGAL_2"/>
    <property type="match status" value="1"/>
</dbReference>
<accession>A0A0D1YTT4</accession>
<sequence length="952" mass="105965">MSLPDMAAESISGARPILPQSTQTSGFQFANTGVAHRDVPQQRNYVFVDEHNRHKRLKVMRACEGCRRRKIKCDAATTNSWPCAACTRLKLNCVPPTVSYEKDSSQPGVHTFEIQRPNEYPAIPIGTIGDYQRPQIPSQPSYQAMSTNMPPHVPSQTYEPLSTYSTPAYMTPTTAHDAQYAAMPATTMSAHSMAGFAGYTAHSVSTQPRNDSIDASYHPPLHRANSLDSSWNRPPVDVSALRQNSLDSGWRSEPGVSPSADVLAEAMGGLKIDHLAIAPYIADRNKLAEAPAVAEYEVDIPQHSSPDQPLSIPPEMMPSDEQALQYFQYFFANIHPYVPVLNRQFFYQQWSSSRNSISPLLLEAIFACTTMTLEDHAQASKWLALATKHEESFKDVPRLSTIQASLILLKAREGAPKRGYFYRSWMTVVNVVAMAKDLNFHEHKADHDAGQPCGSSPYECVAKTRIWQLLYILEGMIGGPQGRRDFSVDPETVDFNPPARVPGLDETDFQVSFQFVYLARLVQNVRGIIRIYAKVKKLKDWYLDPEFVGHDQVFPKWLRELPQSLLVVIPEDGSTPYLPNSFTANMNCYHYLSVVMQHRPQVHYLTATDGNWRQHMIICHDAAKKICRIQEAILENFGMPGMLCMLRGISFTVYCVLTCVMLHLASITSPDPELNCEARDYFVRHMRILEQVIPHWPLPEVQAQVNSLREAFSADTSKPFDLKPSFPFGSPSAQNASPITDGAYTQQPHSVSRPSVVAQRATVSLEPPAQVSYTTSIPQHPISPPVSTTDEVPKADSPVVQGLAMMGAGQPNQGVQGPEGYQQQWNPTKIFDQWNAAFGTPASSTSQPSPPMQRNQPGTFDVRSNQEGLSSQYHSTPPQANYAAPDANLQMQTGIPAQQQGSYPPSQSNSFVSPSMWQQVVANSLVDGRKRMWTDYNSGQGMSMDAMAKRQR</sequence>
<dbReference type="GO" id="GO:0003677">
    <property type="term" value="F:DNA binding"/>
    <property type="evidence" value="ECO:0007669"/>
    <property type="project" value="UniProtKB-KW"/>
</dbReference>
<name>A0A0D1YTT4_9PEZI</name>
<evidence type="ECO:0000259" key="9">
    <source>
        <dbReference type="PROSITE" id="PS50048"/>
    </source>
</evidence>
<feature type="region of interest" description="Disordered" evidence="8">
    <location>
        <begin position="769"/>
        <end position="794"/>
    </location>
</feature>
<dbReference type="VEuPathDB" id="FungiDB:PV09_04867"/>
<keyword evidence="4" id="KW-0805">Transcription regulation</keyword>
<keyword evidence="7" id="KW-0539">Nucleus</keyword>
<evidence type="ECO:0000256" key="7">
    <source>
        <dbReference type="ARBA" id="ARBA00023242"/>
    </source>
</evidence>
<dbReference type="GO" id="GO:0000981">
    <property type="term" value="F:DNA-binding transcription factor activity, RNA polymerase II-specific"/>
    <property type="evidence" value="ECO:0007669"/>
    <property type="project" value="InterPro"/>
</dbReference>
<dbReference type="OrthoDB" id="2283631at2759"/>
<dbReference type="SMART" id="SM00066">
    <property type="entry name" value="GAL4"/>
    <property type="match status" value="1"/>
</dbReference>
<dbReference type="PANTHER" id="PTHR31313">
    <property type="entry name" value="TY1 ENHANCER ACTIVATOR"/>
    <property type="match status" value="1"/>
</dbReference>
<dbReference type="GeneID" id="27312840"/>
<gene>
    <name evidence="10" type="ORF">PV09_04867</name>
</gene>
<keyword evidence="11" id="KW-1185">Reference proteome</keyword>
<dbReference type="InterPro" id="IPR001138">
    <property type="entry name" value="Zn2Cys6_DnaBD"/>
</dbReference>
<evidence type="ECO:0000256" key="6">
    <source>
        <dbReference type="ARBA" id="ARBA00023163"/>
    </source>
</evidence>
<comment type="subcellular location">
    <subcellularLocation>
        <location evidence="1">Nucleus</location>
    </subcellularLocation>
</comment>
<feature type="region of interest" description="Disordered" evidence="8">
    <location>
        <begin position="1"/>
        <end position="23"/>
    </location>
</feature>
<dbReference type="Gene3D" id="4.10.240.10">
    <property type="entry name" value="Zn(2)-C6 fungal-type DNA-binding domain"/>
    <property type="match status" value="1"/>
</dbReference>
<keyword evidence="3" id="KW-0862">Zinc</keyword>
<dbReference type="RefSeq" id="XP_016213916.1">
    <property type="nucleotide sequence ID" value="XM_016358298.1"/>
</dbReference>
<dbReference type="Pfam" id="PF04082">
    <property type="entry name" value="Fungal_trans"/>
    <property type="match status" value="1"/>
</dbReference>
<evidence type="ECO:0000256" key="3">
    <source>
        <dbReference type="ARBA" id="ARBA00022833"/>
    </source>
</evidence>
<dbReference type="STRING" id="253628.A0A0D1YTT4"/>
<dbReference type="Pfam" id="PF00172">
    <property type="entry name" value="Zn_clus"/>
    <property type="match status" value="1"/>
</dbReference>
<dbReference type="PROSITE" id="PS00463">
    <property type="entry name" value="ZN2_CY6_FUNGAL_1"/>
    <property type="match status" value="1"/>
</dbReference>
<dbReference type="InterPro" id="IPR007219">
    <property type="entry name" value="XnlR_reg_dom"/>
</dbReference>
<proteinExistence type="predicted"/>
<dbReference type="GO" id="GO:0008270">
    <property type="term" value="F:zinc ion binding"/>
    <property type="evidence" value="ECO:0007669"/>
    <property type="project" value="InterPro"/>
</dbReference>
<evidence type="ECO:0000256" key="8">
    <source>
        <dbReference type="SAM" id="MobiDB-lite"/>
    </source>
</evidence>
<dbReference type="CDD" id="cd12148">
    <property type="entry name" value="fungal_TF_MHR"/>
    <property type="match status" value="1"/>
</dbReference>
<keyword evidence="6" id="KW-0804">Transcription</keyword>
<dbReference type="SUPFAM" id="SSF57701">
    <property type="entry name" value="Zn2/Cys6 DNA-binding domain"/>
    <property type="match status" value="1"/>
</dbReference>
<evidence type="ECO:0000313" key="11">
    <source>
        <dbReference type="Proteomes" id="UP000053259"/>
    </source>
</evidence>
<protein>
    <recommendedName>
        <fullName evidence="9">Zn(2)-C6 fungal-type domain-containing protein</fullName>
    </recommendedName>
</protein>
<dbReference type="CDD" id="cd00067">
    <property type="entry name" value="GAL4"/>
    <property type="match status" value="1"/>
</dbReference>
<evidence type="ECO:0000256" key="5">
    <source>
        <dbReference type="ARBA" id="ARBA00023125"/>
    </source>
</evidence>
<feature type="domain" description="Zn(2)-C6 fungal-type" evidence="9">
    <location>
        <begin position="62"/>
        <end position="94"/>
    </location>
</feature>
<dbReference type="GO" id="GO:0006351">
    <property type="term" value="P:DNA-templated transcription"/>
    <property type="evidence" value="ECO:0007669"/>
    <property type="project" value="InterPro"/>
</dbReference>
<dbReference type="InParanoid" id="A0A0D1YTT4"/>
<feature type="compositionally biased region" description="Polar residues" evidence="8">
    <location>
        <begin position="852"/>
        <end position="879"/>
    </location>
</feature>
<keyword evidence="5" id="KW-0238">DNA-binding</keyword>
<feature type="region of interest" description="Disordered" evidence="8">
    <location>
        <begin position="838"/>
        <end position="883"/>
    </location>
</feature>
<feature type="region of interest" description="Disordered" evidence="8">
    <location>
        <begin position="204"/>
        <end position="233"/>
    </location>
</feature>
<organism evidence="10 11">
    <name type="scientific">Verruconis gallopava</name>
    <dbReference type="NCBI Taxonomy" id="253628"/>
    <lineage>
        <taxon>Eukaryota</taxon>
        <taxon>Fungi</taxon>
        <taxon>Dikarya</taxon>
        <taxon>Ascomycota</taxon>
        <taxon>Pezizomycotina</taxon>
        <taxon>Dothideomycetes</taxon>
        <taxon>Pleosporomycetidae</taxon>
        <taxon>Venturiales</taxon>
        <taxon>Sympoventuriaceae</taxon>
        <taxon>Verruconis</taxon>
    </lineage>
</organism>
<dbReference type="EMBL" id="KN847542">
    <property type="protein sequence ID" value="KIW04047.1"/>
    <property type="molecule type" value="Genomic_DNA"/>
</dbReference>
<reference evidence="10 11" key="1">
    <citation type="submission" date="2015-01" db="EMBL/GenBank/DDBJ databases">
        <title>The Genome Sequence of Ochroconis gallopava CBS43764.</title>
        <authorList>
            <consortium name="The Broad Institute Genomics Platform"/>
            <person name="Cuomo C."/>
            <person name="de Hoog S."/>
            <person name="Gorbushina A."/>
            <person name="Stielow B."/>
            <person name="Teixiera M."/>
            <person name="Abouelleil A."/>
            <person name="Chapman S.B."/>
            <person name="Priest M."/>
            <person name="Young S.K."/>
            <person name="Wortman J."/>
            <person name="Nusbaum C."/>
            <person name="Birren B."/>
        </authorList>
    </citation>
    <scope>NUCLEOTIDE SEQUENCE [LARGE SCALE GENOMIC DNA]</scope>
    <source>
        <strain evidence="10 11">CBS 43764</strain>
    </source>
</reference>
<evidence type="ECO:0000256" key="4">
    <source>
        <dbReference type="ARBA" id="ARBA00023015"/>
    </source>
</evidence>
<evidence type="ECO:0000256" key="1">
    <source>
        <dbReference type="ARBA" id="ARBA00004123"/>
    </source>
</evidence>
<dbReference type="PANTHER" id="PTHR31313:SF79">
    <property type="entry name" value="C6 FINGER DOMAIN-CONTAINING PROTEIN"/>
    <property type="match status" value="1"/>
</dbReference>
<dbReference type="GO" id="GO:0005634">
    <property type="term" value="C:nucleus"/>
    <property type="evidence" value="ECO:0007669"/>
    <property type="project" value="UniProtKB-SubCell"/>
</dbReference>
<dbReference type="AlphaFoldDB" id="A0A0D1YTT4"/>
<evidence type="ECO:0000313" key="10">
    <source>
        <dbReference type="EMBL" id="KIW04047.1"/>
    </source>
</evidence>
<keyword evidence="2" id="KW-0479">Metal-binding</keyword>
<dbReference type="Proteomes" id="UP000053259">
    <property type="component" value="Unassembled WGS sequence"/>
</dbReference>
<evidence type="ECO:0000256" key="2">
    <source>
        <dbReference type="ARBA" id="ARBA00022723"/>
    </source>
</evidence>
<dbReference type="InterPro" id="IPR051615">
    <property type="entry name" value="Transcr_Regulatory_Elem"/>
</dbReference>
<dbReference type="InterPro" id="IPR036864">
    <property type="entry name" value="Zn2-C6_fun-type_DNA-bd_sf"/>
</dbReference>